<feature type="transmembrane region" description="Helical" evidence="8">
    <location>
        <begin position="306"/>
        <end position="328"/>
    </location>
</feature>
<evidence type="ECO:0000256" key="9">
    <source>
        <dbReference type="SAM" id="SignalP"/>
    </source>
</evidence>
<dbReference type="Pfam" id="PF01105">
    <property type="entry name" value="EMP24_GP25L"/>
    <property type="match status" value="1"/>
</dbReference>
<feature type="chain" id="PRO_5031075015" description="GOLD domain-containing protein" evidence="9">
    <location>
        <begin position="22"/>
        <end position="340"/>
    </location>
</feature>
<feature type="compositionally biased region" description="Basic and acidic residues" evidence="7">
    <location>
        <begin position="173"/>
        <end position="183"/>
    </location>
</feature>
<proteinExistence type="inferred from homology"/>
<keyword evidence="6 8" id="KW-0472">Membrane</keyword>
<dbReference type="AlphaFoldDB" id="A0A7S1Y7G6"/>
<dbReference type="InterPro" id="IPR009038">
    <property type="entry name" value="GOLD_dom"/>
</dbReference>
<dbReference type="InterPro" id="IPR015720">
    <property type="entry name" value="Emp24-like"/>
</dbReference>
<evidence type="ECO:0000259" key="10">
    <source>
        <dbReference type="SMART" id="SM01190"/>
    </source>
</evidence>
<keyword evidence="4 9" id="KW-0732">Signal</keyword>
<keyword evidence="3 8" id="KW-0812">Transmembrane</keyword>
<evidence type="ECO:0000256" key="3">
    <source>
        <dbReference type="ARBA" id="ARBA00022692"/>
    </source>
</evidence>
<protein>
    <recommendedName>
        <fullName evidence="10">GOLD domain-containing protein</fullName>
    </recommendedName>
</protein>
<dbReference type="GO" id="GO:0016020">
    <property type="term" value="C:membrane"/>
    <property type="evidence" value="ECO:0007669"/>
    <property type="project" value="UniProtKB-SubCell"/>
</dbReference>
<reference evidence="11" key="1">
    <citation type="submission" date="2021-01" db="EMBL/GenBank/DDBJ databases">
        <authorList>
            <person name="Corre E."/>
            <person name="Pelletier E."/>
            <person name="Niang G."/>
            <person name="Scheremetjew M."/>
            <person name="Finn R."/>
            <person name="Kale V."/>
            <person name="Holt S."/>
            <person name="Cochrane G."/>
            <person name="Meng A."/>
            <person name="Brown T."/>
            <person name="Cohen L."/>
        </authorList>
    </citation>
    <scope>NUCLEOTIDE SEQUENCE</scope>
    <source>
        <strain evidence="11">CCMP 410</strain>
    </source>
</reference>
<keyword evidence="5 8" id="KW-1133">Transmembrane helix</keyword>
<evidence type="ECO:0000256" key="5">
    <source>
        <dbReference type="ARBA" id="ARBA00022989"/>
    </source>
</evidence>
<feature type="domain" description="GOLD" evidence="10">
    <location>
        <begin position="23"/>
        <end position="333"/>
    </location>
</feature>
<feature type="region of interest" description="Disordered" evidence="7">
    <location>
        <begin position="109"/>
        <end position="183"/>
    </location>
</feature>
<feature type="compositionally biased region" description="Acidic residues" evidence="7">
    <location>
        <begin position="112"/>
        <end position="134"/>
    </location>
</feature>
<evidence type="ECO:0000256" key="1">
    <source>
        <dbReference type="ARBA" id="ARBA00004479"/>
    </source>
</evidence>
<evidence type="ECO:0000313" key="11">
    <source>
        <dbReference type="EMBL" id="CAD9282162.1"/>
    </source>
</evidence>
<feature type="compositionally biased region" description="Basic and acidic residues" evidence="7">
    <location>
        <begin position="135"/>
        <end position="153"/>
    </location>
</feature>
<dbReference type="SMART" id="SM01190">
    <property type="entry name" value="EMP24_GP25L"/>
    <property type="match status" value="1"/>
</dbReference>
<evidence type="ECO:0000256" key="7">
    <source>
        <dbReference type="SAM" id="MobiDB-lite"/>
    </source>
</evidence>
<evidence type="ECO:0000256" key="4">
    <source>
        <dbReference type="ARBA" id="ARBA00022729"/>
    </source>
</evidence>
<comment type="subcellular location">
    <subcellularLocation>
        <location evidence="1">Membrane</location>
        <topology evidence="1">Single-pass type I membrane protein</topology>
    </subcellularLocation>
</comment>
<evidence type="ECO:0000256" key="6">
    <source>
        <dbReference type="ARBA" id="ARBA00023136"/>
    </source>
</evidence>
<gene>
    <name evidence="11" type="ORF">GOCE00092_LOCUS11073</name>
</gene>
<dbReference type="PANTHER" id="PTHR22811">
    <property type="entry name" value="TRANSMEMBRANE EMP24 DOMAIN-CONTAINING PROTEIN"/>
    <property type="match status" value="1"/>
</dbReference>
<accession>A0A7S1Y7G6</accession>
<evidence type="ECO:0000256" key="8">
    <source>
        <dbReference type="SAM" id="Phobius"/>
    </source>
</evidence>
<evidence type="ECO:0000256" key="2">
    <source>
        <dbReference type="ARBA" id="ARBA00007104"/>
    </source>
</evidence>
<sequence>MINQDMRLFLRISYLLAMASAMPMQVNVNQRATECLYEKVDAGEAVTMSVFLLSGSELKATVYIEGPIAPPGVNSGLELQTSINEYNTGQRFGQVVKEQFVVDMEHLQATPEAEEIKDDDDAFKYDDDDDDDDATEKSEQDLEKARKRMEEKRRRAQIARQKAREMRRKREQQRKERAAKIREEGEPVQKTITAKTDGWYRACIMGSWFQIAAELEMRKASDLGGIDGETGHVFTYEKQLFQLEEQLLDEDSASDEEGIDEKDFEKTREMLRRLRRLLSDIQSKQMQERHRLLVHKTTNEHSHARMVMGSLFQTVLFIAVTAFQVYTIRKWFSGSQLLAR</sequence>
<dbReference type="EMBL" id="HBGK01021670">
    <property type="protein sequence ID" value="CAD9282162.1"/>
    <property type="molecule type" value="Transcribed_RNA"/>
</dbReference>
<feature type="signal peptide" evidence="9">
    <location>
        <begin position="1"/>
        <end position="21"/>
    </location>
</feature>
<comment type="similarity">
    <text evidence="2">Belongs to the EMP24/GP25L family.</text>
</comment>
<organism evidence="11">
    <name type="scientific">Grammatophora oceanica</name>
    <dbReference type="NCBI Taxonomy" id="210454"/>
    <lineage>
        <taxon>Eukaryota</taxon>
        <taxon>Sar</taxon>
        <taxon>Stramenopiles</taxon>
        <taxon>Ochrophyta</taxon>
        <taxon>Bacillariophyta</taxon>
        <taxon>Fragilariophyceae</taxon>
        <taxon>Fragilariophycidae</taxon>
        <taxon>Rhabdonematales</taxon>
        <taxon>Grammatophoraceae</taxon>
        <taxon>Grammatophora</taxon>
    </lineage>
</organism>
<name>A0A7S1Y7G6_9STRA</name>